<protein>
    <submittedName>
        <fullName evidence="1">Uncharacterized protein</fullName>
    </submittedName>
</protein>
<gene>
    <name evidence="1" type="ORF">AX777_11415</name>
</gene>
<dbReference type="Proteomes" id="UP000077262">
    <property type="component" value="Unassembled WGS sequence"/>
</dbReference>
<dbReference type="AlphaFoldDB" id="A0A177JK27"/>
<dbReference type="EMBL" id="LSTR01000057">
    <property type="protein sequence ID" value="OAH41287.1"/>
    <property type="molecule type" value="Genomic_DNA"/>
</dbReference>
<name>A0A177JK27_SPHYA</name>
<evidence type="ECO:0000313" key="2">
    <source>
        <dbReference type="Proteomes" id="UP000077262"/>
    </source>
</evidence>
<comment type="caution">
    <text evidence="1">The sequence shown here is derived from an EMBL/GenBank/DDBJ whole genome shotgun (WGS) entry which is preliminary data.</text>
</comment>
<accession>A0A177JK27</accession>
<organism evidence="1 2">
    <name type="scientific">Sphingobium yanoikuyae</name>
    <name type="common">Sphingomonas yanoikuyae</name>
    <dbReference type="NCBI Taxonomy" id="13690"/>
    <lineage>
        <taxon>Bacteria</taxon>
        <taxon>Pseudomonadati</taxon>
        <taxon>Pseudomonadota</taxon>
        <taxon>Alphaproteobacteria</taxon>
        <taxon>Sphingomonadales</taxon>
        <taxon>Sphingomonadaceae</taxon>
        <taxon>Sphingobium</taxon>
    </lineage>
</organism>
<evidence type="ECO:0000313" key="1">
    <source>
        <dbReference type="EMBL" id="OAH41287.1"/>
    </source>
</evidence>
<proteinExistence type="predicted"/>
<reference evidence="1 2" key="1">
    <citation type="submission" date="2016-02" db="EMBL/GenBank/DDBJ databases">
        <authorList>
            <person name="Wen L."/>
            <person name="He K."/>
            <person name="Yang H."/>
        </authorList>
    </citation>
    <scope>NUCLEOTIDE SEQUENCE [LARGE SCALE GENOMIC DNA]</scope>
    <source>
        <strain evidence="1 2">CD09_2</strain>
    </source>
</reference>
<sequence length="59" mass="6337">MEAAMKHHGTDTCVECAAPAGHTLICDKCAAEKGYANDNRARSDFVDDVDPAAREEVTK</sequence>